<evidence type="ECO:0000256" key="1">
    <source>
        <dbReference type="ARBA" id="ARBA00022553"/>
    </source>
</evidence>
<feature type="modified residue" description="4-aspartylphosphate" evidence="5">
    <location>
        <position position="54"/>
    </location>
</feature>
<dbReference type="Pfam" id="PF00196">
    <property type="entry name" value="GerE"/>
    <property type="match status" value="1"/>
</dbReference>
<dbReference type="PROSITE" id="PS50110">
    <property type="entry name" value="RESPONSE_REGULATORY"/>
    <property type="match status" value="1"/>
</dbReference>
<reference evidence="8 9" key="1">
    <citation type="submission" date="2021-08" db="EMBL/GenBank/DDBJ databases">
        <authorList>
            <person name="Zhang D."/>
            <person name="Zhang A."/>
            <person name="Wang L."/>
        </authorList>
    </citation>
    <scope>NUCLEOTIDE SEQUENCE [LARGE SCALE GENOMIC DNA]</scope>
    <source>
        <strain evidence="8 9">WL0086</strain>
    </source>
</reference>
<keyword evidence="4" id="KW-0804">Transcription</keyword>
<reference evidence="8 9" key="2">
    <citation type="submission" date="2023-12" db="EMBL/GenBank/DDBJ databases">
        <title>Description of an unclassified Opitutus bacterium of Verrucomicrobiota.</title>
        <authorList>
            <person name="Zhang D.-F."/>
        </authorList>
    </citation>
    <scope>NUCLEOTIDE SEQUENCE [LARGE SCALE GENOMIC DNA]</scope>
    <source>
        <strain evidence="8 9">WL0086</strain>
    </source>
</reference>
<dbReference type="InterPro" id="IPR016032">
    <property type="entry name" value="Sig_transdc_resp-reg_C-effctor"/>
</dbReference>
<dbReference type="PRINTS" id="PR00038">
    <property type="entry name" value="HTHLUXR"/>
</dbReference>
<evidence type="ECO:0000256" key="3">
    <source>
        <dbReference type="ARBA" id="ARBA00023125"/>
    </source>
</evidence>
<evidence type="ECO:0000256" key="5">
    <source>
        <dbReference type="PROSITE-ProRule" id="PRU00169"/>
    </source>
</evidence>
<keyword evidence="1 5" id="KW-0597">Phosphoprotein</keyword>
<name>A0ABZ1CHH9_9BACT</name>
<dbReference type="PROSITE" id="PS50043">
    <property type="entry name" value="HTH_LUXR_2"/>
    <property type="match status" value="1"/>
</dbReference>
<evidence type="ECO:0000256" key="4">
    <source>
        <dbReference type="ARBA" id="ARBA00023163"/>
    </source>
</evidence>
<dbReference type="PANTHER" id="PTHR43214:SF41">
    <property type="entry name" value="NITRATE_NITRITE RESPONSE REGULATOR PROTEIN NARP"/>
    <property type="match status" value="1"/>
</dbReference>
<evidence type="ECO:0000259" key="6">
    <source>
        <dbReference type="PROSITE" id="PS50043"/>
    </source>
</evidence>
<evidence type="ECO:0000313" key="8">
    <source>
        <dbReference type="EMBL" id="WRQ90039.1"/>
    </source>
</evidence>
<feature type="domain" description="HTH luxR-type" evidence="6">
    <location>
        <begin position="140"/>
        <end position="205"/>
    </location>
</feature>
<evidence type="ECO:0000259" key="7">
    <source>
        <dbReference type="PROSITE" id="PS50110"/>
    </source>
</evidence>
<dbReference type="InterPro" id="IPR058245">
    <property type="entry name" value="NreC/VraR/RcsB-like_REC"/>
</dbReference>
<evidence type="ECO:0000256" key="2">
    <source>
        <dbReference type="ARBA" id="ARBA00023015"/>
    </source>
</evidence>
<accession>A0ABZ1CHH9</accession>
<dbReference type="Proteomes" id="UP000738431">
    <property type="component" value="Chromosome"/>
</dbReference>
<keyword evidence="2" id="KW-0805">Transcription regulation</keyword>
<evidence type="ECO:0000313" key="9">
    <source>
        <dbReference type="Proteomes" id="UP000738431"/>
    </source>
</evidence>
<dbReference type="PANTHER" id="PTHR43214">
    <property type="entry name" value="TWO-COMPONENT RESPONSE REGULATOR"/>
    <property type="match status" value="1"/>
</dbReference>
<dbReference type="InterPro" id="IPR039420">
    <property type="entry name" value="WalR-like"/>
</dbReference>
<dbReference type="CDD" id="cd06170">
    <property type="entry name" value="LuxR_C_like"/>
    <property type="match status" value="1"/>
</dbReference>
<dbReference type="EMBL" id="CP139781">
    <property type="protein sequence ID" value="WRQ90039.1"/>
    <property type="molecule type" value="Genomic_DNA"/>
</dbReference>
<dbReference type="Gene3D" id="3.40.50.2300">
    <property type="match status" value="1"/>
</dbReference>
<dbReference type="InterPro" id="IPR000792">
    <property type="entry name" value="Tscrpt_reg_LuxR_C"/>
</dbReference>
<sequence length="212" mass="23442">MAQIAIVEDQSLLLNLLQDLCERDFGHEVVLTAQSQAELFDKLPAPTPRVILLDLNLPDCSGIDLAKKLQECLPGCGIIAVSGETTPYILHQVLEARFQGFVDKNADPRKIGEAIDAVLSGRPYYTDFITQARRDLFRATDSFTKVLSNTEMALLPFFGQGLHNEDIARERGLSAATVQTHRRNIMAKLGLHSSLDLMNYAIKSGFVMVRVG</sequence>
<dbReference type="InterPro" id="IPR011006">
    <property type="entry name" value="CheY-like_superfamily"/>
</dbReference>
<protein>
    <submittedName>
        <fullName evidence="8">Response regulator transcription factor</fullName>
    </submittedName>
</protein>
<organism evidence="8 9">
    <name type="scientific">Actomonas aquatica</name>
    <dbReference type="NCBI Taxonomy" id="2866162"/>
    <lineage>
        <taxon>Bacteria</taxon>
        <taxon>Pseudomonadati</taxon>
        <taxon>Verrucomicrobiota</taxon>
        <taxon>Opitutia</taxon>
        <taxon>Opitutales</taxon>
        <taxon>Opitutaceae</taxon>
        <taxon>Actomonas</taxon>
    </lineage>
</organism>
<feature type="domain" description="Response regulatory" evidence="7">
    <location>
        <begin position="3"/>
        <end position="119"/>
    </location>
</feature>
<gene>
    <name evidence="8" type="ORF">K1X11_011525</name>
</gene>
<proteinExistence type="predicted"/>
<dbReference type="SMART" id="SM00421">
    <property type="entry name" value="HTH_LUXR"/>
    <property type="match status" value="1"/>
</dbReference>
<keyword evidence="3" id="KW-0238">DNA-binding</keyword>
<dbReference type="SUPFAM" id="SSF52172">
    <property type="entry name" value="CheY-like"/>
    <property type="match status" value="1"/>
</dbReference>
<dbReference type="SMART" id="SM00448">
    <property type="entry name" value="REC"/>
    <property type="match status" value="1"/>
</dbReference>
<keyword evidence="9" id="KW-1185">Reference proteome</keyword>
<dbReference type="InterPro" id="IPR001789">
    <property type="entry name" value="Sig_transdc_resp-reg_receiver"/>
</dbReference>
<dbReference type="RefSeq" id="WP_221032037.1">
    <property type="nucleotide sequence ID" value="NZ_CP139781.1"/>
</dbReference>
<dbReference type="SUPFAM" id="SSF46894">
    <property type="entry name" value="C-terminal effector domain of the bipartite response regulators"/>
    <property type="match status" value="1"/>
</dbReference>
<dbReference type="CDD" id="cd17535">
    <property type="entry name" value="REC_NarL-like"/>
    <property type="match status" value="1"/>
</dbReference>
<dbReference type="Pfam" id="PF00072">
    <property type="entry name" value="Response_reg"/>
    <property type="match status" value="1"/>
</dbReference>